<dbReference type="AlphaFoldDB" id="A0A834IEI0"/>
<accession>A0A834IEI0</accession>
<evidence type="ECO:0000313" key="2">
    <source>
        <dbReference type="Proteomes" id="UP000625711"/>
    </source>
</evidence>
<reference evidence="1" key="1">
    <citation type="submission" date="2020-08" db="EMBL/GenBank/DDBJ databases">
        <title>Genome sequencing and assembly of the red palm weevil Rhynchophorus ferrugineus.</title>
        <authorList>
            <person name="Dias G.B."/>
            <person name="Bergman C.M."/>
            <person name="Manee M."/>
        </authorList>
    </citation>
    <scope>NUCLEOTIDE SEQUENCE</scope>
    <source>
        <strain evidence="1">AA-2017</strain>
        <tissue evidence="1">Whole larva</tissue>
    </source>
</reference>
<protein>
    <submittedName>
        <fullName evidence="1">Uncharacterized protein</fullName>
    </submittedName>
</protein>
<name>A0A834IEI0_RHYFE</name>
<keyword evidence="2" id="KW-1185">Reference proteome</keyword>
<gene>
    <name evidence="1" type="ORF">GWI33_008610</name>
</gene>
<comment type="caution">
    <text evidence="1">The sequence shown here is derived from an EMBL/GenBank/DDBJ whole genome shotgun (WGS) entry which is preliminary data.</text>
</comment>
<sequence>MQSFFIPCFLGVGQPILYEVNDEQIYIQRNGFEIRLCTQKVNALQMVLIDKREEFLLLTTKPEILRLTCLVKMRKLFSALDRIIVEILKHFKQLQNFTR</sequence>
<dbReference type="Proteomes" id="UP000625711">
    <property type="component" value="Unassembled WGS sequence"/>
</dbReference>
<organism evidence="1 2">
    <name type="scientific">Rhynchophorus ferrugineus</name>
    <name type="common">Red palm weevil</name>
    <name type="synonym">Curculio ferrugineus</name>
    <dbReference type="NCBI Taxonomy" id="354439"/>
    <lineage>
        <taxon>Eukaryota</taxon>
        <taxon>Metazoa</taxon>
        <taxon>Ecdysozoa</taxon>
        <taxon>Arthropoda</taxon>
        <taxon>Hexapoda</taxon>
        <taxon>Insecta</taxon>
        <taxon>Pterygota</taxon>
        <taxon>Neoptera</taxon>
        <taxon>Endopterygota</taxon>
        <taxon>Coleoptera</taxon>
        <taxon>Polyphaga</taxon>
        <taxon>Cucujiformia</taxon>
        <taxon>Curculionidae</taxon>
        <taxon>Dryophthorinae</taxon>
        <taxon>Rhynchophorus</taxon>
    </lineage>
</organism>
<dbReference type="OrthoDB" id="10063284at2759"/>
<evidence type="ECO:0000313" key="1">
    <source>
        <dbReference type="EMBL" id="KAF7278254.1"/>
    </source>
</evidence>
<dbReference type="EMBL" id="JAACXV010000404">
    <property type="protein sequence ID" value="KAF7278254.1"/>
    <property type="molecule type" value="Genomic_DNA"/>
</dbReference>
<proteinExistence type="predicted"/>